<evidence type="ECO:0000313" key="1">
    <source>
        <dbReference type="EMBL" id="GEO16329.1"/>
    </source>
</evidence>
<dbReference type="EMBL" id="BJYU01000062">
    <property type="protein sequence ID" value="GEO16329.1"/>
    <property type="molecule type" value="Genomic_DNA"/>
</dbReference>
<gene>
    <name evidence="1" type="ORF">MAE02_40250</name>
</gene>
<name>A0A512BWJ7_9HYPH</name>
<dbReference type="Proteomes" id="UP000321085">
    <property type="component" value="Unassembled WGS sequence"/>
</dbReference>
<accession>A0A512BWJ7</accession>
<protein>
    <recommendedName>
        <fullName evidence="3">Transcription factor</fullName>
    </recommendedName>
</protein>
<dbReference type="AlphaFoldDB" id="A0A512BWJ7"/>
<proteinExistence type="predicted"/>
<keyword evidence="2" id="KW-1185">Reference proteome</keyword>
<dbReference type="RefSeq" id="WP_114188357.1">
    <property type="nucleotide sequence ID" value="NZ_BJYU01000062.1"/>
</dbReference>
<dbReference type="Pfam" id="PF07704">
    <property type="entry name" value="PSK_trans_fac"/>
    <property type="match status" value="1"/>
</dbReference>
<evidence type="ECO:0008006" key="3">
    <source>
        <dbReference type="Google" id="ProtNLM"/>
    </source>
</evidence>
<dbReference type="InterPro" id="IPR011660">
    <property type="entry name" value="VapB-like"/>
</dbReference>
<organism evidence="1 2">
    <name type="scientific">Microvirga aerophila</name>
    <dbReference type="NCBI Taxonomy" id="670291"/>
    <lineage>
        <taxon>Bacteria</taxon>
        <taxon>Pseudomonadati</taxon>
        <taxon>Pseudomonadota</taxon>
        <taxon>Alphaproteobacteria</taxon>
        <taxon>Hyphomicrobiales</taxon>
        <taxon>Methylobacteriaceae</taxon>
        <taxon>Microvirga</taxon>
    </lineage>
</organism>
<comment type="caution">
    <text evidence="1">The sequence shown here is derived from an EMBL/GenBank/DDBJ whole genome shotgun (WGS) entry which is preliminary data.</text>
</comment>
<dbReference type="OrthoDB" id="9814421at2"/>
<evidence type="ECO:0000313" key="2">
    <source>
        <dbReference type="Proteomes" id="UP000321085"/>
    </source>
</evidence>
<sequence length="79" mass="8665">MPLYIKDDVTAALVARLAKLRGLTKQDAVRLAVQAELDRAQEAIPLRTRVQALRAAYPLPAPMDQTADKDFFDDLSGGL</sequence>
<reference evidence="1 2" key="1">
    <citation type="submission" date="2019-07" db="EMBL/GenBank/DDBJ databases">
        <title>Whole genome shotgun sequence of Microvirga aerophila NBRC 106136.</title>
        <authorList>
            <person name="Hosoyama A."/>
            <person name="Uohara A."/>
            <person name="Ohji S."/>
            <person name="Ichikawa N."/>
        </authorList>
    </citation>
    <scope>NUCLEOTIDE SEQUENCE [LARGE SCALE GENOMIC DNA]</scope>
    <source>
        <strain evidence="1 2">NBRC 106136</strain>
    </source>
</reference>